<gene>
    <name evidence="1" type="ORF">SAMN05216476_3701</name>
</gene>
<evidence type="ECO:0000313" key="1">
    <source>
        <dbReference type="EMBL" id="SDU61997.1"/>
    </source>
</evidence>
<dbReference type="Proteomes" id="UP000183772">
    <property type="component" value="Chromosome I"/>
</dbReference>
<dbReference type="AlphaFoldDB" id="A0AAX2DEE5"/>
<keyword evidence="2" id="KW-1185">Reference proteome</keyword>
<dbReference type="EMBL" id="LT629790">
    <property type="protein sequence ID" value="SDU61997.1"/>
    <property type="molecule type" value="Genomic_DNA"/>
</dbReference>
<name>A0AAX2DEE5_9PSED</name>
<evidence type="ECO:0000313" key="2">
    <source>
        <dbReference type="Proteomes" id="UP000183772"/>
    </source>
</evidence>
<proteinExistence type="predicted"/>
<organism evidence="1 2">
    <name type="scientific">Pseudomonas mediterranea</name>
    <dbReference type="NCBI Taxonomy" id="183795"/>
    <lineage>
        <taxon>Bacteria</taxon>
        <taxon>Pseudomonadati</taxon>
        <taxon>Pseudomonadota</taxon>
        <taxon>Gammaproteobacteria</taxon>
        <taxon>Pseudomonadales</taxon>
        <taxon>Pseudomonadaceae</taxon>
        <taxon>Pseudomonas</taxon>
    </lineage>
</organism>
<reference evidence="1 2" key="1">
    <citation type="submission" date="2016-10" db="EMBL/GenBank/DDBJ databases">
        <authorList>
            <person name="Varghese N."/>
            <person name="Submissions S."/>
        </authorList>
    </citation>
    <scope>NUCLEOTIDE SEQUENCE [LARGE SCALE GENOMIC DNA]</scope>
    <source>
        <strain evidence="1 2">DSM 16733</strain>
    </source>
</reference>
<sequence>MKALSWILATALLMTMLAYTVVSDRPGSCQLPQLSQVLR</sequence>
<accession>A0AAX2DEE5</accession>
<protein>
    <submittedName>
        <fullName evidence="1">Uncharacterized protein</fullName>
    </submittedName>
</protein>